<dbReference type="Pfam" id="PF00789">
    <property type="entry name" value="UBX"/>
    <property type="match status" value="1"/>
</dbReference>
<dbReference type="VEuPathDB" id="FungiDB:DIURU_005737"/>
<dbReference type="GO" id="GO:0036503">
    <property type="term" value="P:ERAD pathway"/>
    <property type="evidence" value="ECO:0007669"/>
    <property type="project" value="TreeGrafter"/>
</dbReference>
<protein>
    <recommendedName>
        <fullName evidence="2">UBX domain-containing protein</fullName>
    </recommendedName>
</protein>
<evidence type="ECO:0000313" key="4">
    <source>
        <dbReference type="Proteomes" id="UP000449547"/>
    </source>
</evidence>
<evidence type="ECO:0000256" key="1">
    <source>
        <dbReference type="SAM" id="MobiDB-lite"/>
    </source>
</evidence>
<feature type="domain" description="UBX" evidence="2">
    <location>
        <begin position="177"/>
        <end position="270"/>
    </location>
</feature>
<dbReference type="Proteomes" id="UP000449547">
    <property type="component" value="Unassembled WGS sequence"/>
</dbReference>
<dbReference type="GO" id="GO:0005783">
    <property type="term" value="C:endoplasmic reticulum"/>
    <property type="evidence" value="ECO:0007669"/>
    <property type="project" value="TreeGrafter"/>
</dbReference>
<comment type="caution">
    <text evidence="3">The sequence shown here is derived from an EMBL/GenBank/DDBJ whole genome shotgun (WGS) entry which is preliminary data.</text>
</comment>
<dbReference type="GeneID" id="54784388"/>
<organism evidence="3 4">
    <name type="scientific">Diutina rugosa</name>
    <name type="common">Yeast</name>
    <name type="synonym">Candida rugosa</name>
    <dbReference type="NCBI Taxonomy" id="5481"/>
    <lineage>
        <taxon>Eukaryota</taxon>
        <taxon>Fungi</taxon>
        <taxon>Dikarya</taxon>
        <taxon>Ascomycota</taxon>
        <taxon>Saccharomycotina</taxon>
        <taxon>Pichiomycetes</taxon>
        <taxon>Debaryomycetaceae</taxon>
        <taxon>Diutina</taxon>
    </lineage>
</organism>
<dbReference type="SUPFAM" id="SSF54236">
    <property type="entry name" value="Ubiquitin-like"/>
    <property type="match status" value="1"/>
</dbReference>
<keyword evidence="4" id="KW-1185">Reference proteome</keyword>
<dbReference type="EMBL" id="SWFT01000163">
    <property type="protein sequence ID" value="KAA8896725.1"/>
    <property type="molecule type" value="Genomic_DNA"/>
</dbReference>
<proteinExistence type="predicted"/>
<dbReference type="OrthoDB" id="2445133at2759"/>
<dbReference type="CDD" id="cd01767">
    <property type="entry name" value="UBX"/>
    <property type="match status" value="1"/>
</dbReference>
<dbReference type="PANTHER" id="PTHR46424:SF1">
    <property type="entry name" value="UBX DOMAIN-CONTAINING PROTEIN 4"/>
    <property type="match status" value="1"/>
</dbReference>
<dbReference type="SMART" id="SM00166">
    <property type="entry name" value="UBX"/>
    <property type="match status" value="1"/>
</dbReference>
<dbReference type="Pfam" id="PF23187">
    <property type="entry name" value="UBX7_N"/>
    <property type="match status" value="1"/>
</dbReference>
<reference evidence="3 4" key="1">
    <citation type="submission" date="2019-07" db="EMBL/GenBank/DDBJ databases">
        <title>Genome assembly of two rare yeast pathogens: Diutina rugosa and Trichomonascus ciferrii.</title>
        <authorList>
            <person name="Mixao V."/>
            <person name="Saus E."/>
            <person name="Hansen A."/>
            <person name="Lass-Flor C."/>
            <person name="Gabaldon T."/>
        </authorList>
    </citation>
    <scope>NUCLEOTIDE SEQUENCE [LARGE SCALE GENOMIC DNA]</scope>
    <source>
        <strain evidence="3 4">CBS 613</strain>
    </source>
</reference>
<dbReference type="InterPro" id="IPR001012">
    <property type="entry name" value="UBX_dom"/>
</dbReference>
<dbReference type="Gene3D" id="3.10.20.90">
    <property type="entry name" value="Phosphatidylinositol 3-kinase Catalytic Subunit, Chain A, domain 1"/>
    <property type="match status" value="1"/>
</dbReference>
<evidence type="ECO:0000259" key="2">
    <source>
        <dbReference type="PROSITE" id="PS50033"/>
    </source>
</evidence>
<dbReference type="InterPro" id="IPR029071">
    <property type="entry name" value="Ubiquitin-like_domsf"/>
</dbReference>
<name>A0A642UCK0_DIURU</name>
<feature type="region of interest" description="Disordered" evidence="1">
    <location>
        <begin position="115"/>
        <end position="176"/>
    </location>
</feature>
<feature type="compositionally biased region" description="Low complexity" evidence="1">
    <location>
        <begin position="349"/>
        <end position="366"/>
    </location>
</feature>
<dbReference type="PROSITE" id="PS50033">
    <property type="entry name" value="UBX"/>
    <property type="match status" value="1"/>
</dbReference>
<gene>
    <name evidence="3" type="ORF">DIURU_005737</name>
</gene>
<sequence length="397" mass="43602">MYTDSQAAVAESLRADRAILVYVDNAGSTQFWDERISAELAPDVERSLVTLRVDVGTDDYRNFQMVIPKLTVPSFNILKKNQVVDIIGDDVSSEEARSRVLKLVKPAPASVARETAAAPAIAETPAAPTTSSSSTATTPVAPKPARVQKLINETRPAKVPNKQQKPEVKAPKPRRLSTPTSCILSIKLFEGNSVRHEFKPSNTLKTVREWLDNHDEFEVIPNSDTVPSFASTTSPIGYVFCRPMASDFSSEEEEKSLLSLDLCPRSALILKPIYQSPNAANENRRSLLGSIGGSVMALGSALFSFFDYGVSDAIEEESRANTPLPDESMEPSHPPLMTINTNQSTEGISRQSSRASTPRPPSRVSRNQSFQSFDHSNDNDMDYFNGNSINLHDDDRK</sequence>
<dbReference type="AlphaFoldDB" id="A0A642UCK0"/>
<evidence type="ECO:0000313" key="3">
    <source>
        <dbReference type="EMBL" id="KAA8896725.1"/>
    </source>
</evidence>
<dbReference type="PANTHER" id="PTHR46424">
    <property type="entry name" value="UBX DOMAIN-CONTAINING PROTEIN 4"/>
    <property type="match status" value="1"/>
</dbReference>
<dbReference type="RefSeq" id="XP_034009585.1">
    <property type="nucleotide sequence ID" value="XM_034158752.1"/>
</dbReference>
<feature type="region of interest" description="Disordered" evidence="1">
    <location>
        <begin position="317"/>
        <end position="397"/>
    </location>
</feature>
<feature type="compositionally biased region" description="Polar residues" evidence="1">
    <location>
        <begin position="338"/>
        <end position="348"/>
    </location>
</feature>
<accession>A0A642UCK0</accession>
<feature type="compositionally biased region" description="Low complexity" evidence="1">
    <location>
        <begin position="115"/>
        <end position="145"/>
    </location>
</feature>